<sequence>MLEQSDIPEVVESYIGEAIDQRNSKMPQFEGLGPVDMITMVKYLKPQNSAFGTMGTANSTNSKHPKVNPTSFKDVISHTEHYRGEIGTFFYIMGIDNSDSTSIAVSLKEIADSISETPQPWFDKIKSFNVERISLSSWNSFRSYDVTTIVKIPGNLATFIVNEDGEEVKDITQADFQLIMTETYMSSVVRSISLMKENRNDMEQQPLVETLIFNPLMMGKLKSTGDTFIELFPIVYEDGHLLGSSPTIAATNRTNNYLVDTFVEIVKLTRSIDKAKEMLINLSKKFPEVLVVLIKILLVCEYEYDAFQLVNELLSTDYTNVTSINNMNIENKSVYIGELLYIQAEHLMTNRKEYKYAKLIAKKCVELLPNEMEPWLLLSKVYFKLNDIKNALYTLNCIPTALVKEKYILKRVVDFTSKNTNNLPRLHLPLPLDIKLNDIDSVDSMNIRLENESCDPDLQNLPATTLKPIFRRIYQHLTKILQTISWEELLSIRSQIFLMEEEYMRNPQTIEEINQRPADNKRLCERWLDNLFMIMYEDLRVYTIWRKQQLYHEVEDSTISHTTTEWELFGLCAARLGYQHEAASAFEFGLSQRFSPVCARQLLEYHLTIHKNHQRENNSLNSKLTSSKILQQMEKTNKSIINLCIKIVCWDHRWYINFSLLILEAMGIVTQDMGISKVSNEIRGNFNNDVYTFFKNNILKFFKEYSNDDYDV</sequence>
<organism evidence="1 2">
    <name type="scientific">Tetrapisispora phaffii (strain ATCC 24235 / CBS 4417 / NBRC 1672 / NRRL Y-8282 / UCD 70-5)</name>
    <name type="common">Yeast</name>
    <name type="synonym">Fabospora phaffii</name>
    <dbReference type="NCBI Taxonomy" id="1071381"/>
    <lineage>
        <taxon>Eukaryota</taxon>
        <taxon>Fungi</taxon>
        <taxon>Dikarya</taxon>
        <taxon>Ascomycota</taxon>
        <taxon>Saccharomycotina</taxon>
        <taxon>Saccharomycetes</taxon>
        <taxon>Saccharomycetales</taxon>
        <taxon>Saccharomycetaceae</taxon>
        <taxon>Tetrapisispora</taxon>
    </lineage>
</organism>
<dbReference type="HOGENOM" id="CLU_019711_0_0_1"/>
<dbReference type="GO" id="GO:0006893">
    <property type="term" value="P:Golgi to plasma membrane transport"/>
    <property type="evidence" value="ECO:0007669"/>
    <property type="project" value="EnsemblFungi"/>
</dbReference>
<dbReference type="PANTHER" id="PTHR31975">
    <property type="entry name" value="BUD SITE SELECTION PROTEIN 7-RELATED"/>
    <property type="match status" value="1"/>
</dbReference>
<name>G8BYP0_TETPH</name>
<dbReference type="PANTHER" id="PTHR31975:SF1">
    <property type="entry name" value="BUD SITE SELECTION PROTEIN 7-RELATED"/>
    <property type="match status" value="1"/>
</dbReference>
<evidence type="ECO:0008006" key="3">
    <source>
        <dbReference type="Google" id="ProtNLM"/>
    </source>
</evidence>
<dbReference type="InterPro" id="IPR015374">
    <property type="entry name" value="ChAPs"/>
</dbReference>
<dbReference type="OMA" id="ENESCDP"/>
<gene>
    <name evidence="1" type="primary">TPHA0J01610</name>
    <name evidence="1" type="ordered locus">TPHA_0J01610</name>
</gene>
<evidence type="ECO:0000313" key="2">
    <source>
        <dbReference type="Proteomes" id="UP000005666"/>
    </source>
</evidence>
<dbReference type="GO" id="GO:0034044">
    <property type="term" value="C:exomer complex"/>
    <property type="evidence" value="ECO:0007669"/>
    <property type="project" value="EnsemblFungi"/>
</dbReference>
<dbReference type="GO" id="GO:0031267">
    <property type="term" value="F:small GTPase binding"/>
    <property type="evidence" value="ECO:0007669"/>
    <property type="project" value="EnsemblFungi"/>
</dbReference>
<dbReference type="OrthoDB" id="434695at2759"/>
<dbReference type="Proteomes" id="UP000005666">
    <property type="component" value="Chromosome 10"/>
</dbReference>
<dbReference type="InterPro" id="IPR011990">
    <property type="entry name" value="TPR-like_helical_dom_sf"/>
</dbReference>
<dbReference type="KEGG" id="tpf:TPHA_0J01610"/>
<protein>
    <recommendedName>
        <fullName evidence="3">Bud site selection protein 7</fullName>
    </recommendedName>
</protein>
<proteinExistence type="predicted"/>
<dbReference type="Gene3D" id="1.25.40.10">
    <property type="entry name" value="Tetratricopeptide repeat domain"/>
    <property type="match status" value="1"/>
</dbReference>
<dbReference type="eggNOG" id="ENOG502QSKI">
    <property type="taxonomic scope" value="Eukaryota"/>
</dbReference>
<dbReference type="STRING" id="1071381.G8BYP0"/>
<dbReference type="GO" id="GO:0006031">
    <property type="term" value="P:chitin biosynthetic process"/>
    <property type="evidence" value="ECO:0007669"/>
    <property type="project" value="EnsemblFungi"/>
</dbReference>
<dbReference type="AlphaFoldDB" id="G8BYP0"/>
<dbReference type="RefSeq" id="XP_003687416.1">
    <property type="nucleotide sequence ID" value="XM_003687368.1"/>
</dbReference>
<accession>G8BYP0</accession>
<reference evidence="1 2" key="1">
    <citation type="journal article" date="2011" name="Proc. Natl. Acad. Sci. U.S.A.">
        <title>Evolutionary erosion of yeast sex chromosomes by mating-type switching accidents.</title>
        <authorList>
            <person name="Gordon J.L."/>
            <person name="Armisen D."/>
            <person name="Proux-Wera E."/>
            <person name="Oheigeartaigh S.S."/>
            <person name="Byrne K.P."/>
            <person name="Wolfe K.H."/>
        </authorList>
    </citation>
    <scope>NUCLEOTIDE SEQUENCE [LARGE SCALE GENOMIC DNA]</scope>
    <source>
        <strain evidence="2">ATCC 24235 / CBS 4417 / NBRC 1672 / NRRL Y-8282 / UCD 70-5</strain>
    </source>
</reference>
<dbReference type="GeneID" id="11533071"/>
<dbReference type="EMBL" id="HE612865">
    <property type="protein sequence ID" value="CCE64982.1"/>
    <property type="molecule type" value="Genomic_DNA"/>
</dbReference>
<evidence type="ECO:0000313" key="1">
    <source>
        <dbReference type="EMBL" id="CCE64982.1"/>
    </source>
</evidence>
<dbReference type="Pfam" id="PF09295">
    <property type="entry name" value="ChAPs"/>
    <property type="match status" value="1"/>
</dbReference>
<keyword evidence="2" id="KW-1185">Reference proteome</keyword>